<dbReference type="EMBL" id="ML732773">
    <property type="protein sequence ID" value="KAB8277086.1"/>
    <property type="molecule type" value="Genomic_DNA"/>
</dbReference>
<organism evidence="1 2">
    <name type="scientific">Aspergillus minisclerotigenes</name>
    <dbReference type="NCBI Taxonomy" id="656917"/>
    <lineage>
        <taxon>Eukaryota</taxon>
        <taxon>Fungi</taxon>
        <taxon>Dikarya</taxon>
        <taxon>Ascomycota</taxon>
        <taxon>Pezizomycotina</taxon>
        <taxon>Eurotiomycetes</taxon>
        <taxon>Eurotiomycetidae</taxon>
        <taxon>Eurotiales</taxon>
        <taxon>Aspergillaceae</taxon>
        <taxon>Aspergillus</taxon>
        <taxon>Aspergillus subgen. Circumdati</taxon>
    </lineage>
</organism>
<keyword evidence="2" id="KW-1185">Reference proteome</keyword>
<name>A0A5N6JDZ4_9EURO</name>
<gene>
    <name evidence="1" type="ORF">BDV30DRAFT_245463</name>
</gene>
<evidence type="ECO:0000313" key="2">
    <source>
        <dbReference type="Proteomes" id="UP000326289"/>
    </source>
</evidence>
<sequence length="245" mass="27606">MSNPRSTKQARANLAGDAHVTHLEHDNASTQSANGAINSEELLRLVDQLSHDQLRDIVIKAAEAHSDEMREKERNRVINFDSLSKSVWYSINVAHRKLKGSRQYDVAGDVWYEVLDTIKSIAQQCGPLTSLQTRLNGLSVLRKIGKTICLSDNDVVGHEVQKQFQSDHSLEEAMIEILSTMSEGERRAIREEESSEEDLWPEMLELDDFAYNSCLSERLNEVMDLINPPRACKDAFDNGAHLKCG</sequence>
<dbReference type="Proteomes" id="UP000326289">
    <property type="component" value="Unassembled WGS sequence"/>
</dbReference>
<proteinExistence type="predicted"/>
<accession>A0A5N6JDZ4</accession>
<reference evidence="1 2" key="1">
    <citation type="submission" date="2019-04" db="EMBL/GenBank/DDBJ databases">
        <title>Fungal friends and foes A comparative genomics study of 23 Aspergillus species from section Flavi.</title>
        <authorList>
            <consortium name="DOE Joint Genome Institute"/>
            <person name="Kjaerbolling I."/>
            <person name="Vesth T.C."/>
            <person name="Frisvad J.C."/>
            <person name="Nybo J.L."/>
            <person name="Theobald S."/>
            <person name="Kildgaard S."/>
            <person name="Petersen T.I."/>
            <person name="Kuo A."/>
            <person name="Sato A."/>
            <person name="Lyhne E.K."/>
            <person name="Kogle M.E."/>
            <person name="Wiebenga A."/>
            <person name="Kun R.S."/>
            <person name="Lubbers R.J."/>
            <person name="Makela M.R."/>
            <person name="Barry K."/>
            <person name="Chovatia M."/>
            <person name="Clum A."/>
            <person name="Daum C."/>
            <person name="Haridas S."/>
            <person name="He G."/>
            <person name="LaButti K."/>
            <person name="Lipzen A."/>
            <person name="Mondo S."/>
            <person name="Pangilinan J."/>
            <person name="Riley R."/>
            <person name="Salamov A."/>
            <person name="Simmons B.A."/>
            <person name="Magnuson J.K."/>
            <person name="Henrissat B."/>
            <person name="Mortensen U.H."/>
            <person name="Larsen T.O."/>
            <person name="De vries R.P."/>
            <person name="Grigoriev I.V."/>
            <person name="Machida M."/>
            <person name="Baker S.E."/>
            <person name="Andersen M.R."/>
        </authorList>
    </citation>
    <scope>NUCLEOTIDE SEQUENCE [LARGE SCALE GENOMIC DNA]</scope>
    <source>
        <strain evidence="1 2">CBS 117635</strain>
    </source>
</reference>
<evidence type="ECO:0000313" key="1">
    <source>
        <dbReference type="EMBL" id="KAB8277086.1"/>
    </source>
</evidence>
<dbReference type="AlphaFoldDB" id="A0A5N6JDZ4"/>
<protein>
    <submittedName>
        <fullName evidence="1">Uncharacterized protein</fullName>
    </submittedName>
</protein>